<dbReference type="GO" id="GO:0005524">
    <property type="term" value="F:ATP binding"/>
    <property type="evidence" value="ECO:0007669"/>
    <property type="project" value="UniProtKB-UniRule"/>
</dbReference>
<comment type="catalytic activity">
    <reaction evidence="9">
        <text>tRNA(Cys) + L-cysteine + ATP = L-cysteinyl-tRNA(Cys) + AMP + diphosphate</text>
        <dbReference type="Rhea" id="RHEA:17773"/>
        <dbReference type="Rhea" id="RHEA-COMP:9661"/>
        <dbReference type="Rhea" id="RHEA-COMP:9679"/>
        <dbReference type="ChEBI" id="CHEBI:30616"/>
        <dbReference type="ChEBI" id="CHEBI:33019"/>
        <dbReference type="ChEBI" id="CHEBI:35235"/>
        <dbReference type="ChEBI" id="CHEBI:78442"/>
        <dbReference type="ChEBI" id="CHEBI:78517"/>
        <dbReference type="ChEBI" id="CHEBI:456215"/>
        <dbReference type="EC" id="6.1.1.16"/>
    </reaction>
</comment>
<keyword evidence="3 9" id="KW-0479">Metal-binding</keyword>
<keyword evidence="5 9" id="KW-0862">Zinc</keyword>
<organism evidence="12 13">
    <name type="scientific">bacterium (Candidatus Gribaldobacteria) CG10_big_fil_rev_8_21_14_0_10_41_12</name>
    <dbReference type="NCBI Taxonomy" id="2014277"/>
    <lineage>
        <taxon>Bacteria</taxon>
        <taxon>Candidatus Gribaldobacteria</taxon>
    </lineage>
</organism>
<feature type="binding site" evidence="9">
    <location>
        <position position="222"/>
    </location>
    <ligand>
        <name>Zn(2+)</name>
        <dbReference type="ChEBI" id="CHEBI:29105"/>
    </ligand>
</feature>
<feature type="short sequence motif" description="'HIGH' region" evidence="9">
    <location>
        <begin position="30"/>
        <end position="40"/>
    </location>
</feature>
<feature type="binding site" evidence="9">
    <location>
        <position position="251"/>
    </location>
    <ligand>
        <name>Zn(2+)</name>
        <dbReference type="ChEBI" id="CHEBI:29105"/>
    </ligand>
</feature>
<dbReference type="InterPro" id="IPR009080">
    <property type="entry name" value="tRNAsynth_Ia_anticodon-bd"/>
</dbReference>
<dbReference type="InterPro" id="IPR032678">
    <property type="entry name" value="tRNA-synt_1_cat_dom"/>
</dbReference>
<dbReference type="InterPro" id="IPR056411">
    <property type="entry name" value="CysS_C"/>
</dbReference>
<name>A0A2H0UXX7_9BACT</name>
<dbReference type="InterPro" id="IPR014729">
    <property type="entry name" value="Rossmann-like_a/b/a_fold"/>
</dbReference>
<sequence>MIKLYNTLTRKKEEFKPIEAKTVGIYTCGPTVYWFSHIGNLRTYFFEDILKRVLLYNNYAVKHIMNITDVGHLTSDADTGEDKLEKSALRENKTVWEVADFYTKHFQNDLKNLNIKEPTVWVKATDTIKEQIDLIKILEQKGFTYQIADGVYFDTSKLKNYGVLRGNKKPIELKAKARIEGAAGKKNITDFALWKLTGPGVQRQMEWDSPWGRGFPGWHTECVVMSIKNLGIPFDIHCGGIDHIQIHHTNEISQAQGAYGKIMANYWLHGEFLNIEGGKISKSIGNVVNLDDLIKKGFNPLSLRYLFLTAHYRSNMDFTWKSLEASQNALQNLSAKILQLGISGGLPSVSVNLEEAYQKKFLDFISDDLNTPKALALMWQMTNDPALSSKEKHSLILDMDKVFGLDLDKIKKEKIPVEINRLSQAREKTRQDKKWAKADEIRNEIAKQGYEIEDTPQGPVIKKI</sequence>
<evidence type="ECO:0000256" key="2">
    <source>
        <dbReference type="ARBA" id="ARBA00022598"/>
    </source>
</evidence>
<dbReference type="SUPFAM" id="SSF52374">
    <property type="entry name" value="Nucleotidylyl transferase"/>
    <property type="match status" value="1"/>
</dbReference>
<accession>A0A2H0UXX7</accession>
<keyword evidence="7 9" id="KW-0648">Protein biosynthesis</keyword>
<feature type="domain" description="tRNA synthetases class I catalytic" evidence="10">
    <location>
        <begin position="15"/>
        <end position="327"/>
    </location>
</feature>
<dbReference type="PRINTS" id="PR00983">
    <property type="entry name" value="TRNASYNTHCYS"/>
</dbReference>
<feature type="binding site" evidence="9">
    <location>
        <position position="282"/>
    </location>
    <ligand>
        <name>ATP</name>
        <dbReference type="ChEBI" id="CHEBI:30616"/>
    </ligand>
</feature>
<dbReference type="GO" id="GO:0004817">
    <property type="term" value="F:cysteine-tRNA ligase activity"/>
    <property type="evidence" value="ECO:0007669"/>
    <property type="project" value="UniProtKB-UniRule"/>
</dbReference>
<dbReference type="PANTHER" id="PTHR10890:SF3">
    <property type="entry name" value="CYSTEINE--TRNA LIGASE, CYTOPLASMIC"/>
    <property type="match status" value="1"/>
</dbReference>
<evidence type="ECO:0000256" key="5">
    <source>
        <dbReference type="ARBA" id="ARBA00022833"/>
    </source>
</evidence>
<comment type="caution">
    <text evidence="9">Lacks conserved residue(s) required for the propagation of feature annotation.</text>
</comment>
<comment type="subunit">
    <text evidence="1 9">Monomer.</text>
</comment>
<evidence type="ECO:0000259" key="10">
    <source>
        <dbReference type="Pfam" id="PF01406"/>
    </source>
</evidence>
<keyword evidence="9" id="KW-0963">Cytoplasm</keyword>
<dbReference type="Gene3D" id="3.40.50.620">
    <property type="entry name" value="HUPs"/>
    <property type="match status" value="1"/>
</dbReference>
<keyword evidence="6 9" id="KW-0067">ATP-binding</keyword>
<evidence type="ECO:0000256" key="1">
    <source>
        <dbReference type="ARBA" id="ARBA00011245"/>
    </source>
</evidence>
<dbReference type="NCBIfam" id="TIGR00435">
    <property type="entry name" value="cysS"/>
    <property type="match status" value="1"/>
</dbReference>
<comment type="cofactor">
    <cofactor evidence="9">
        <name>Zn(2+)</name>
        <dbReference type="ChEBI" id="CHEBI:29105"/>
    </cofactor>
    <text evidence="9">Binds 1 zinc ion per subunit.</text>
</comment>
<dbReference type="Pfam" id="PF23493">
    <property type="entry name" value="CysS_C"/>
    <property type="match status" value="1"/>
</dbReference>
<dbReference type="Gene3D" id="1.20.120.1910">
    <property type="entry name" value="Cysteine-tRNA ligase, C-terminal anti-codon recognition domain"/>
    <property type="match status" value="1"/>
</dbReference>
<evidence type="ECO:0000313" key="12">
    <source>
        <dbReference type="EMBL" id="PIR91655.1"/>
    </source>
</evidence>
<protein>
    <recommendedName>
        <fullName evidence="9">Cysteine--tRNA ligase</fullName>
        <ecNumber evidence="9">6.1.1.16</ecNumber>
    </recommendedName>
    <alternativeName>
        <fullName evidence="9">Cysteinyl-tRNA synthetase</fullName>
        <shortName evidence="9">CysRS</shortName>
    </alternativeName>
</protein>
<evidence type="ECO:0000259" key="11">
    <source>
        <dbReference type="Pfam" id="PF23493"/>
    </source>
</evidence>
<feature type="domain" description="Cysteinyl-tRNA ligase anticodon binding" evidence="11">
    <location>
        <begin position="415"/>
        <end position="456"/>
    </location>
</feature>
<dbReference type="GO" id="GO:0005829">
    <property type="term" value="C:cytosol"/>
    <property type="evidence" value="ECO:0007669"/>
    <property type="project" value="TreeGrafter"/>
</dbReference>
<gene>
    <name evidence="9" type="primary">cysS</name>
    <name evidence="12" type="ORF">COU03_01240</name>
</gene>
<dbReference type="InterPro" id="IPR015803">
    <property type="entry name" value="Cys-tRNA-ligase"/>
</dbReference>
<dbReference type="GO" id="GO:0006423">
    <property type="term" value="P:cysteinyl-tRNA aminoacylation"/>
    <property type="evidence" value="ECO:0007669"/>
    <property type="project" value="UniProtKB-UniRule"/>
</dbReference>
<evidence type="ECO:0000256" key="7">
    <source>
        <dbReference type="ARBA" id="ARBA00022917"/>
    </source>
</evidence>
<dbReference type="Pfam" id="PF01406">
    <property type="entry name" value="tRNA-synt_1e"/>
    <property type="match status" value="1"/>
</dbReference>
<proteinExistence type="inferred from homology"/>
<dbReference type="SUPFAM" id="SSF47323">
    <property type="entry name" value="Anticodon-binding domain of a subclass of class I aminoacyl-tRNA synthetases"/>
    <property type="match status" value="1"/>
</dbReference>
<evidence type="ECO:0000256" key="3">
    <source>
        <dbReference type="ARBA" id="ARBA00022723"/>
    </source>
</evidence>
<dbReference type="AlphaFoldDB" id="A0A2H0UXX7"/>
<feature type="binding site" evidence="9">
    <location>
        <position position="247"/>
    </location>
    <ligand>
        <name>Zn(2+)</name>
        <dbReference type="ChEBI" id="CHEBI:29105"/>
    </ligand>
</feature>
<dbReference type="PANTHER" id="PTHR10890">
    <property type="entry name" value="CYSTEINYL-TRNA SYNTHETASE"/>
    <property type="match status" value="1"/>
</dbReference>
<evidence type="ECO:0000256" key="9">
    <source>
        <dbReference type="HAMAP-Rule" id="MF_00041"/>
    </source>
</evidence>
<reference evidence="13" key="1">
    <citation type="submission" date="2017-09" db="EMBL/GenBank/DDBJ databases">
        <title>Depth-based differentiation of microbial function through sediment-hosted aquifers and enrichment of novel symbionts in the deep terrestrial subsurface.</title>
        <authorList>
            <person name="Probst A.J."/>
            <person name="Ladd B."/>
            <person name="Jarett J.K."/>
            <person name="Geller-Mcgrath D.E."/>
            <person name="Sieber C.M.K."/>
            <person name="Emerson J.B."/>
            <person name="Anantharaman K."/>
            <person name="Thomas B.C."/>
            <person name="Malmstrom R."/>
            <person name="Stieglmeier M."/>
            <person name="Klingl A."/>
            <person name="Woyke T."/>
            <person name="Ryan C.M."/>
            <person name="Banfield J.F."/>
        </authorList>
    </citation>
    <scope>NUCLEOTIDE SEQUENCE [LARGE SCALE GENOMIC DNA]</scope>
</reference>
<comment type="caution">
    <text evidence="12">The sequence shown here is derived from an EMBL/GenBank/DDBJ whole genome shotgun (WGS) entry which is preliminary data.</text>
</comment>
<evidence type="ECO:0000256" key="4">
    <source>
        <dbReference type="ARBA" id="ARBA00022741"/>
    </source>
</evidence>
<dbReference type="InterPro" id="IPR024909">
    <property type="entry name" value="Cys-tRNA/MSH_ligase"/>
</dbReference>
<comment type="similarity">
    <text evidence="9">Belongs to the class-I aminoacyl-tRNA synthetase family.</text>
</comment>
<dbReference type="HAMAP" id="MF_00041">
    <property type="entry name" value="Cys_tRNA_synth"/>
    <property type="match status" value="1"/>
</dbReference>
<comment type="subcellular location">
    <subcellularLocation>
        <location evidence="9">Cytoplasm</location>
    </subcellularLocation>
</comment>
<evidence type="ECO:0000313" key="13">
    <source>
        <dbReference type="Proteomes" id="UP000228906"/>
    </source>
</evidence>
<keyword evidence="4 9" id="KW-0547">Nucleotide-binding</keyword>
<dbReference type="EMBL" id="PFAV01000021">
    <property type="protein sequence ID" value="PIR91655.1"/>
    <property type="molecule type" value="Genomic_DNA"/>
</dbReference>
<evidence type="ECO:0000256" key="8">
    <source>
        <dbReference type="ARBA" id="ARBA00023146"/>
    </source>
</evidence>
<dbReference type="GO" id="GO:0008270">
    <property type="term" value="F:zinc ion binding"/>
    <property type="evidence" value="ECO:0007669"/>
    <property type="project" value="UniProtKB-UniRule"/>
</dbReference>
<dbReference type="Proteomes" id="UP000228906">
    <property type="component" value="Unassembled WGS sequence"/>
</dbReference>
<feature type="binding site" evidence="9">
    <location>
        <position position="28"/>
    </location>
    <ligand>
        <name>Zn(2+)</name>
        <dbReference type="ChEBI" id="CHEBI:29105"/>
    </ligand>
</feature>
<dbReference type="EC" id="6.1.1.16" evidence="9"/>
<keyword evidence="2 9" id="KW-0436">Ligase</keyword>
<dbReference type="CDD" id="cd00672">
    <property type="entry name" value="CysRS_core"/>
    <property type="match status" value="1"/>
</dbReference>
<keyword evidence="8 9" id="KW-0030">Aminoacyl-tRNA synthetase</keyword>
<evidence type="ECO:0000256" key="6">
    <source>
        <dbReference type="ARBA" id="ARBA00022840"/>
    </source>
</evidence>